<dbReference type="STRING" id="1798650.A2945_01630"/>
<dbReference type="InterPro" id="IPR020057">
    <property type="entry name" value="Ribosomal_bL25_b-dom"/>
</dbReference>
<dbReference type="SUPFAM" id="SSF50715">
    <property type="entry name" value="Ribosomal protein L25-like"/>
    <property type="match status" value="1"/>
</dbReference>
<name>A0A1G2CI22_9BACT</name>
<dbReference type="Gene3D" id="2.40.240.10">
    <property type="entry name" value="Ribosomal Protein L25, Chain P"/>
    <property type="match status" value="1"/>
</dbReference>
<dbReference type="AlphaFoldDB" id="A0A1G2CI22"/>
<evidence type="ECO:0000256" key="4">
    <source>
        <dbReference type="ARBA" id="ARBA00023274"/>
    </source>
</evidence>
<dbReference type="EMBL" id="MHLA01000003">
    <property type="protein sequence ID" value="OGZ00301.1"/>
    <property type="molecule type" value="Genomic_DNA"/>
</dbReference>
<evidence type="ECO:0000256" key="6">
    <source>
        <dbReference type="SAM" id="MobiDB-lite"/>
    </source>
</evidence>
<comment type="similarity">
    <text evidence="5">Belongs to the bacterial ribosomal protein bL25 family. CTC subfamily.</text>
</comment>
<evidence type="ECO:0000313" key="10">
    <source>
        <dbReference type="Proteomes" id="UP000178880"/>
    </source>
</evidence>
<dbReference type="NCBIfam" id="TIGR00731">
    <property type="entry name" value="bL25_bact_ctc"/>
    <property type="match status" value="1"/>
</dbReference>
<dbReference type="GO" id="GO:0022625">
    <property type="term" value="C:cytosolic large ribosomal subunit"/>
    <property type="evidence" value="ECO:0007669"/>
    <property type="project" value="TreeGrafter"/>
</dbReference>
<comment type="subunit">
    <text evidence="5">Part of the 50S ribosomal subunit; part of the 5S rRNA/L5/L18/L25 subcomplex. Contacts the 5S rRNA. Binds to the 5S rRNA independently of L5 and L18.</text>
</comment>
<dbReference type="PANTHER" id="PTHR33284">
    <property type="entry name" value="RIBOSOMAL PROTEIN L25/GLN-TRNA SYNTHETASE, ANTI-CODON-BINDING DOMAIN-CONTAINING PROTEIN"/>
    <property type="match status" value="1"/>
</dbReference>
<keyword evidence="1 5" id="KW-0699">rRNA-binding</keyword>
<dbReference type="InterPro" id="IPR029751">
    <property type="entry name" value="Ribosomal_L25_dom"/>
</dbReference>
<dbReference type="InterPro" id="IPR011035">
    <property type="entry name" value="Ribosomal_bL25/Gln-tRNA_synth"/>
</dbReference>
<accession>A0A1G2CI22</accession>
<dbReference type="InterPro" id="IPR001021">
    <property type="entry name" value="Ribosomal_bL25_long"/>
</dbReference>
<dbReference type="PANTHER" id="PTHR33284:SF1">
    <property type="entry name" value="RIBOSOMAL PROTEIN L25_GLN-TRNA SYNTHETASE, ANTI-CODON-BINDING DOMAIN-CONTAINING PROTEIN"/>
    <property type="match status" value="1"/>
</dbReference>
<dbReference type="GO" id="GO:0008097">
    <property type="term" value="F:5S rRNA binding"/>
    <property type="evidence" value="ECO:0007669"/>
    <property type="project" value="InterPro"/>
</dbReference>
<evidence type="ECO:0000313" key="9">
    <source>
        <dbReference type="EMBL" id="OGZ00301.1"/>
    </source>
</evidence>
<dbReference type="Pfam" id="PF01386">
    <property type="entry name" value="Ribosomal_L25p"/>
    <property type="match status" value="1"/>
</dbReference>
<keyword evidence="2 5" id="KW-0694">RNA-binding</keyword>
<dbReference type="InterPro" id="IPR037121">
    <property type="entry name" value="Ribosomal_bL25_C"/>
</dbReference>
<dbReference type="HAMAP" id="MF_01334">
    <property type="entry name" value="Ribosomal_bL25_CTC"/>
    <property type="match status" value="1"/>
</dbReference>
<dbReference type="InterPro" id="IPR020056">
    <property type="entry name" value="Rbsml_bL25/Gln-tRNA_synth_N"/>
</dbReference>
<keyword evidence="4 5" id="KW-0687">Ribonucleoprotein</keyword>
<sequence>MDLQAKTREKFGKAVRALRREGAIPAELYGRGLTNLHLVVPTKEFKKVYKEAGTNTVVNLVVDADLPAGRQGSHSALIHDVTRDYVTDDIEHVDFYQVRMDEKIKAKIPLEFMGEAPAVKEKAAILNKAMVEIEVEALPANLPHRISVDLSSLDDFNKSVYVKDLRVPKGVKILVDEGTVVVTATPPLKEEEKVVEAAPVDVSTVKVESEEKKVERAAEKATKEDAKK</sequence>
<protein>
    <recommendedName>
        <fullName evidence="5">Large ribosomal subunit protein bL25</fullName>
    </recommendedName>
    <alternativeName>
        <fullName evidence="5">General stress protein CTC</fullName>
    </alternativeName>
</protein>
<organism evidence="9 10">
    <name type="scientific">Candidatus Liptonbacteria bacterium RIFCSPLOWO2_01_FULL_52_25</name>
    <dbReference type="NCBI Taxonomy" id="1798650"/>
    <lineage>
        <taxon>Bacteria</taxon>
        <taxon>Candidatus Liptoniibacteriota</taxon>
    </lineage>
</organism>
<evidence type="ECO:0000256" key="5">
    <source>
        <dbReference type="HAMAP-Rule" id="MF_01334"/>
    </source>
</evidence>
<dbReference type="GO" id="GO:0006412">
    <property type="term" value="P:translation"/>
    <property type="evidence" value="ECO:0007669"/>
    <property type="project" value="UniProtKB-UniRule"/>
</dbReference>
<dbReference type="Gene3D" id="2.170.120.20">
    <property type="entry name" value="Ribosomal protein L25, beta domain"/>
    <property type="match status" value="1"/>
</dbReference>
<evidence type="ECO:0000256" key="3">
    <source>
        <dbReference type="ARBA" id="ARBA00022980"/>
    </source>
</evidence>
<gene>
    <name evidence="5" type="primary">rplY</name>
    <name evidence="5" type="synonym">ctc</name>
    <name evidence="9" type="ORF">A2945_01630</name>
</gene>
<feature type="domain" description="Large ribosomal subunit protein bL25 beta" evidence="8">
    <location>
        <begin position="103"/>
        <end position="187"/>
    </location>
</feature>
<reference evidence="9 10" key="1">
    <citation type="journal article" date="2016" name="Nat. Commun.">
        <title>Thousands of microbial genomes shed light on interconnected biogeochemical processes in an aquifer system.</title>
        <authorList>
            <person name="Anantharaman K."/>
            <person name="Brown C.T."/>
            <person name="Hug L.A."/>
            <person name="Sharon I."/>
            <person name="Castelle C.J."/>
            <person name="Probst A.J."/>
            <person name="Thomas B.C."/>
            <person name="Singh A."/>
            <person name="Wilkins M.J."/>
            <person name="Karaoz U."/>
            <person name="Brodie E.L."/>
            <person name="Williams K.H."/>
            <person name="Hubbard S.S."/>
            <person name="Banfield J.F."/>
        </authorList>
    </citation>
    <scope>NUCLEOTIDE SEQUENCE [LARGE SCALE GENOMIC DNA]</scope>
</reference>
<evidence type="ECO:0000259" key="7">
    <source>
        <dbReference type="Pfam" id="PF01386"/>
    </source>
</evidence>
<dbReference type="GO" id="GO:0003735">
    <property type="term" value="F:structural constituent of ribosome"/>
    <property type="evidence" value="ECO:0007669"/>
    <property type="project" value="InterPro"/>
</dbReference>
<evidence type="ECO:0000256" key="1">
    <source>
        <dbReference type="ARBA" id="ARBA00022730"/>
    </source>
</evidence>
<dbReference type="InterPro" id="IPR020930">
    <property type="entry name" value="Ribosomal_uL5_bac-type"/>
</dbReference>
<proteinExistence type="inferred from homology"/>
<comment type="caution">
    <text evidence="9">The sequence shown here is derived from an EMBL/GenBank/DDBJ whole genome shotgun (WGS) entry which is preliminary data.</text>
</comment>
<evidence type="ECO:0000259" key="8">
    <source>
        <dbReference type="Pfam" id="PF14693"/>
    </source>
</evidence>
<comment type="function">
    <text evidence="5">This is one of the proteins that binds to the 5S RNA in the ribosome where it forms part of the central protuberance.</text>
</comment>
<keyword evidence="3 5" id="KW-0689">Ribosomal protein</keyword>
<feature type="domain" description="Large ribosomal subunit protein bL25 L25" evidence="7">
    <location>
        <begin position="3"/>
        <end position="95"/>
    </location>
</feature>
<evidence type="ECO:0000256" key="2">
    <source>
        <dbReference type="ARBA" id="ARBA00022884"/>
    </source>
</evidence>
<dbReference type="Pfam" id="PF14693">
    <property type="entry name" value="Ribosomal_TL5_C"/>
    <property type="match status" value="1"/>
</dbReference>
<feature type="region of interest" description="Disordered" evidence="6">
    <location>
        <begin position="209"/>
        <end position="228"/>
    </location>
</feature>
<dbReference type="CDD" id="cd00495">
    <property type="entry name" value="Ribosomal_L25_TL5_CTC"/>
    <property type="match status" value="1"/>
</dbReference>
<dbReference type="Proteomes" id="UP000178880">
    <property type="component" value="Unassembled WGS sequence"/>
</dbReference>